<dbReference type="AlphaFoldDB" id="A0A843W4H6"/>
<evidence type="ECO:0000256" key="2">
    <source>
        <dbReference type="SAM" id="Phobius"/>
    </source>
</evidence>
<feature type="region of interest" description="Disordered" evidence="1">
    <location>
        <begin position="1"/>
        <end position="23"/>
    </location>
</feature>
<feature type="transmembrane region" description="Helical" evidence="2">
    <location>
        <begin position="69"/>
        <end position="90"/>
    </location>
</feature>
<accession>A0A843W4H6</accession>
<gene>
    <name evidence="3" type="ORF">Taro_030822</name>
</gene>
<dbReference type="PANTHER" id="PTHR38160:SF1">
    <property type="entry name" value="ZINC FINGER CCCH DOMAIN-CONTAINING PROTEIN 40"/>
    <property type="match status" value="1"/>
</dbReference>
<evidence type="ECO:0000256" key="1">
    <source>
        <dbReference type="SAM" id="MobiDB-lite"/>
    </source>
</evidence>
<proteinExistence type="predicted"/>
<feature type="non-terminal residue" evidence="3">
    <location>
        <position position="92"/>
    </location>
</feature>
<reference evidence="3" key="1">
    <citation type="submission" date="2017-07" db="EMBL/GenBank/DDBJ databases">
        <title>Taro Niue Genome Assembly and Annotation.</title>
        <authorList>
            <person name="Atibalentja N."/>
            <person name="Keating K."/>
            <person name="Fields C.J."/>
        </authorList>
    </citation>
    <scope>NUCLEOTIDE SEQUENCE</scope>
    <source>
        <strain evidence="3">Niue_2</strain>
        <tissue evidence="3">Leaf</tissue>
    </source>
</reference>
<name>A0A843W4H6_COLES</name>
<keyword evidence="2" id="KW-1133">Transmembrane helix</keyword>
<comment type="caution">
    <text evidence="3">The sequence shown here is derived from an EMBL/GenBank/DDBJ whole genome shotgun (WGS) entry which is preliminary data.</text>
</comment>
<dbReference type="Proteomes" id="UP000652761">
    <property type="component" value="Unassembled WGS sequence"/>
</dbReference>
<evidence type="ECO:0000313" key="3">
    <source>
        <dbReference type="EMBL" id="MQL98119.1"/>
    </source>
</evidence>
<evidence type="ECO:0000313" key="4">
    <source>
        <dbReference type="Proteomes" id="UP000652761"/>
    </source>
</evidence>
<sequence>GQRKKQQLDGQSDASGSPKISDYAEDQIKVGKVSAYGEIDAIQEQLKRTQLDIEMFNEHKCHLEVGHELHFITFQKMIIISCMFLLVSFLQD</sequence>
<dbReference type="InterPro" id="IPR045868">
    <property type="entry name" value="Znf_C3H13/40"/>
</dbReference>
<keyword evidence="2" id="KW-0472">Membrane</keyword>
<dbReference type="GO" id="GO:0046872">
    <property type="term" value="F:metal ion binding"/>
    <property type="evidence" value="ECO:0007669"/>
    <property type="project" value="InterPro"/>
</dbReference>
<organism evidence="3 4">
    <name type="scientific">Colocasia esculenta</name>
    <name type="common">Wild taro</name>
    <name type="synonym">Arum esculentum</name>
    <dbReference type="NCBI Taxonomy" id="4460"/>
    <lineage>
        <taxon>Eukaryota</taxon>
        <taxon>Viridiplantae</taxon>
        <taxon>Streptophyta</taxon>
        <taxon>Embryophyta</taxon>
        <taxon>Tracheophyta</taxon>
        <taxon>Spermatophyta</taxon>
        <taxon>Magnoliopsida</taxon>
        <taxon>Liliopsida</taxon>
        <taxon>Araceae</taxon>
        <taxon>Aroideae</taxon>
        <taxon>Colocasieae</taxon>
        <taxon>Colocasia</taxon>
    </lineage>
</organism>
<dbReference type="EMBL" id="NMUH01002144">
    <property type="protein sequence ID" value="MQL98119.1"/>
    <property type="molecule type" value="Genomic_DNA"/>
</dbReference>
<keyword evidence="2" id="KW-0812">Transmembrane</keyword>
<dbReference type="PANTHER" id="PTHR38160">
    <property type="entry name" value="ZINC FINGER CCCH DOMAIN-CONTAINING PROTEIN 40"/>
    <property type="match status" value="1"/>
</dbReference>
<protein>
    <submittedName>
        <fullName evidence="3">Uncharacterized protein</fullName>
    </submittedName>
</protein>
<keyword evidence="4" id="KW-1185">Reference proteome</keyword>